<dbReference type="PANTHER" id="PTHR34512">
    <property type="entry name" value="CELL SURFACE PROTEIN"/>
    <property type="match status" value="1"/>
</dbReference>
<dbReference type="InterPro" id="IPR018391">
    <property type="entry name" value="PQQ_b-propeller_rpt"/>
</dbReference>
<dbReference type="Pfam" id="PF13360">
    <property type="entry name" value="PQQ_2"/>
    <property type="match status" value="2"/>
</dbReference>
<evidence type="ECO:0000313" key="3">
    <source>
        <dbReference type="EMBL" id="UTF52094.1"/>
    </source>
</evidence>
<evidence type="ECO:0000256" key="1">
    <source>
        <dbReference type="SAM" id="MobiDB-lite"/>
    </source>
</evidence>
<dbReference type="AlphaFoldDB" id="A0A9E7N5G8"/>
<proteinExistence type="predicted"/>
<protein>
    <submittedName>
        <fullName evidence="3">PQQ-binding-like beta-propeller repeat protein</fullName>
    </submittedName>
</protein>
<dbReference type="KEGG" id="sawl:NGM29_09760"/>
<feature type="region of interest" description="Disordered" evidence="1">
    <location>
        <begin position="410"/>
        <end position="516"/>
    </location>
</feature>
<feature type="compositionally biased region" description="Acidic residues" evidence="1">
    <location>
        <begin position="413"/>
        <end position="495"/>
    </location>
</feature>
<dbReference type="InterPro" id="IPR006311">
    <property type="entry name" value="TAT_signal"/>
</dbReference>
<keyword evidence="4" id="KW-1185">Reference proteome</keyword>
<dbReference type="InterPro" id="IPR002372">
    <property type="entry name" value="PQQ_rpt_dom"/>
</dbReference>
<dbReference type="PROSITE" id="PS51318">
    <property type="entry name" value="TAT"/>
    <property type="match status" value="1"/>
</dbReference>
<gene>
    <name evidence="3" type="ORF">NGM29_09760</name>
</gene>
<dbReference type="RefSeq" id="WP_254155858.1">
    <property type="nucleotide sequence ID" value="NZ_CP100355.1"/>
</dbReference>
<dbReference type="GeneID" id="73290332"/>
<dbReference type="Proteomes" id="UP001056855">
    <property type="component" value="Chromosome"/>
</dbReference>
<evidence type="ECO:0000259" key="2">
    <source>
        <dbReference type="Pfam" id="PF13360"/>
    </source>
</evidence>
<dbReference type="PANTHER" id="PTHR34512:SF30">
    <property type="entry name" value="OUTER MEMBRANE PROTEIN ASSEMBLY FACTOR BAMB"/>
    <property type="match status" value="1"/>
</dbReference>
<dbReference type="InterPro" id="IPR011047">
    <property type="entry name" value="Quinoprotein_ADH-like_sf"/>
</dbReference>
<sequence>MHDVHRRSVLAAGAALSTGIGLASSGVGASDVDGDLPDPSLVPNPEMDEDWASHRGDAGHARFIEDGYEFDGDSLEVAWSVDQTGSIEIGDDNVYTTAVADDTVYTTTTDGVIALDAADGSLLWENTDIDAHSPAVVGETVYLNGGEIVALNRDDGSVRWESTLGAEEWTGNHTVAYDSVFAVVDGTLYALEADDGSVRWQKDTAVVESSEGDEQESGFITGTAAANGVVYAGTEDGTLAFDHTTGETVWQNWRGYYSYNSGHDIYATEKAVLAELSGEENPLYDAQTGELLNHVSSRSGRALSNESAIGGDDNGYGSYSVHGDEYDWSIDVTYTYGEAVFSGETVYVYFEVDGHNYGDRDYDQKLVALDKRDGSEKWTLSKDDAPVGHIRAISGKTIYVEHEEELFALREQTDDEDDSADEGDGTDDEQDDADDGDNTDDTGDEETSDEDEESGDGDSCEVPGDENDDGENTTGSDDDDENATDSDDGDDGATESEERTYQTDADESPGFTTGAGIFSGLLGLEWLRRQSNTDEPDE</sequence>
<accession>A0A9E7N5G8</accession>
<organism evidence="3 4">
    <name type="scientific">Natronosalvus rutilus</name>
    <dbReference type="NCBI Taxonomy" id="2953753"/>
    <lineage>
        <taxon>Archaea</taxon>
        <taxon>Methanobacteriati</taxon>
        <taxon>Methanobacteriota</taxon>
        <taxon>Stenosarchaea group</taxon>
        <taxon>Halobacteria</taxon>
        <taxon>Halobacteriales</taxon>
        <taxon>Natrialbaceae</taxon>
        <taxon>Natronosalvus</taxon>
    </lineage>
</organism>
<feature type="domain" description="Pyrrolo-quinoline quinone repeat" evidence="2">
    <location>
        <begin position="145"/>
        <end position="305"/>
    </location>
</feature>
<dbReference type="Gene3D" id="2.40.10.480">
    <property type="match status" value="1"/>
</dbReference>
<feature type="domain" description="Pyrrolo-quinoline quinone repeat" evidence="2">
    <location>
        <begin position="92"/>
        <end position="144"/>
    </location>
</feature>
<name>A0A9E7N5G8_9EURY</name>
<reference evidence="3" key="1">
    <citation type="submission" date="2022-06" db="EMBL/GenBank/DDBJ databases">
        <title>Diverse halophilic archaea isolated from saline environments.</title>
        <authorList>
            <person name="Cui H.-L."/>
        </authorList>
    </citation>
    <scope>NUCLEOTIDE SEQUENCE</scope>
    <source>
        <strain evidence="3">WLHS1</strain>
    </source>
</reference>
<dbReference type="SUPFAM" id="SSF50998">
    <property type="entry name" value="Quinoprotein alcohol dehydrogenase-like"/>
    <property type="match status" value="1"/>
</dbReference>
<dbReference type="EMBL" id="CP100355">
    <property type="protein sequence ID" value="UTF52094.1"/>
    <property type="molecule type" value="Genomic_DNA"/>
</dbReference>
<dbReference type="Gene3D" id="2.40.128.630">
    <property type="match status" value="2"/>
</dbReference>
<dbReference type="SMART" id="SM00564">
    <property type="entry name" value="PQQ"/>
    <property type="match status" value="5"/>
</dbReference>
<evidence type="ECO:0000313" key="4">
    <source>
        <dbReference type="Proteomes" id="UP001056855"/>
    </source>
</evidence>